<organism evidence="4 5">
    <name type="scientific">Methylobacterium radiotolerans</name>
    <dbReference type="NCBI Taxonomy" id="31998"/>
    <lineage>
        <taxon>Bacteria</taxon>
        <taxon>Pseudomonadati</taxon>
        <taxon>Pseudomonadota</taxon>
        <taxon>Alphaproteobacteria</taxon>
        <taxon>Hyphomicrobiales</taxon>
        <taxon>Methylobacteriaceae</taxon>
        <taxon>Methylobacterium</taxon>
    </lineage>
</organism>
<proteinExistence type="predicted"/>
<feature type="transmembrane region" description="Helical" evidence="1">
    <location>
        <begin position="12"/>
        <end position="35"/>
    </location>
</feature>
<dbReference type="SUPFAM" id="SSF51126">
    <property type="entry name" value="Pectin lyase-like"/>
    <property type="match status" value="1"/>
</dbReference>
<keyword evidence="5" id="KW-1185">Reference proteome</keyword>
<dbReference type="InterPro" id="IPR055729">
    <property type="entry name" value="DUF7305"/>
</dbReference>
<evidence type="ECO:0000256" key="1">
    <source>
        <dbReference type="SAM" id="Phobius"/>
    </source>
</evidence>
<dbReference type="Proteomes" id="UP001549119">
    <property type="component" value="Unassembled WGS sequence"/>
</dbReference>
<dbReference type="Pfam" id="PF13400">
    <property type="entry name" value="Tad"/>
    <property type="match status" value="1"/>
</dbReference>
<feature type="domain" description="Putative Flp pilus-assembly TadG-like N-terminal" evidence="2">
    <location>
        <begin position="10"/>
        <end position="56"/>
    </location>
</feature>
<dbReference type="InterPro" id="IPR028087">
    <property type="entry name" value="Tad_N"/>
</dbReference>
<dbReference type="RefSeq" id="WP_209650748.1">
    <property type="nucleotide sequence ID" value="NZ_JBEPNV010000001.1"/>
</dbReference>
<evidence type="ECO:0000259" key="2">
    <source>
        <dbReference type="Pfam" id="PF13400"/>
    </source>
</evidence>
<dbReference type="InterPro" id="IPR011050">
    <property type="entry name" value="Pectin_lyase_fold/virulence"/>
</dbReference>
<name>A0ABV2NL61_9HYPH</name>
<keyword evidence="1" id="KW-0472">Membrane</keyword>
<keyword evidence="1" id="KW-1133">Transmembrane helix</keyword>
<dbReference type="EMBL" id="JBEPNW010000002">
    <property type="protein sequence ID" value="MET3867168.1"/>
    <property type="molecule type" value="Genomic_DNA"/>
</dbReference>
<reference evidence="4 5" key="1">
    <citation type="submission" date="2024-06" db="EMBL/GenBank/DDBJ databases">
        <title>Genomics of switchgrass bacterial isolates.</title>
        <authorList>
            <person name="Shade A."/>
        </authorList>
    </citation>
    <scope>NUCLEOTIDE SEQUENCE [LARGE SCALE GENOMIC DNA]</scope>
    <source>
        <strain evidence="4 5">PvP084</strain>
    </source>
</reference>
<dbReference type="Pfam" id="PF23981">
    <property type="entry name" value="DUF7305"/>
    <property type="match status" value="1"/>
</dbReference>
<accession>A0ABV2NL61</accession>
<evidence type="ECO:0000313" key="4">
    <source>
        <dbReference type="EMBL" id="MET3867168.1"/>
    </source>
</evidence>
<keyword evidence="1" id="KW-0812">Transmembrane</keyword>
<feature type="domain" description="DUF7305" evidence="3">
    <location>
        <begin position="291"/>
        <end position="404"/>
    </location>
</feature>
<protein>
    <submittedName>
        <fullName evidence="4">Flp pilus assembly protein TadG</fullName>
    </submittedName>
</protein>
<evidence type="ECO:0000259" key="3">
    <source>
        <dbReference type="Pfam" id="PF23981"/>
    </source>
</evidence>
<gene>
    <name evidence="4" type="ORF">ABIC20_004477</name>
</gene>
<evidence type="ECO:0000313" key="5">
    <source>
        <dbReference type="Proteomes" id="UP001549119"/>
    </source>
</evidence>
<sequence length="418" mass="42013">MRGFWRDEEGGITLVSALTMPVMLGVGAFAVDLGVLRYNAMRLQIAADAGAVAGVRQLPDTAKATQTAVSLANLNAPPNAGQVTLASDVELVVYDASTKTYRTADANAPANAVRVTASRDEAHQNRVLGFFSRFAGSAGPFSLSAHSIAIMATDGDGGAGTACLYALDPTNSDTLTIVGSTTVKLNCAARAKSSAATAISSNGNAAQMTATSICQTTSPSQSPRGYSPAITKCGSPTADPLANVAEPTPVNCKAGGTLNGTVTAGCFTGATTFRGSVTLAAGTYYFKGASIKINSNSTISGSGVTLFLDATSSLDIVGTPSISLTAPNNGALQGVVLFQSRSATGASLSISGNSTVFLDGILYAPATSVTFTGNGTTTNPARFGSVIASQVHFTGNSAFTFGSTLPSATSGGHSVLVN</sequence>
<comment type="caution">
    <text evidence="4">The sequence shown here is derived from an EMBL/GenBank/DDBJ whole genome shotgun (WGS) entry which is preliminary data.</text>
</comment>